<organism evidence="2 3">
    <name type="scientific">Novosphingobium guangzhouense</name>
    <dbReference type="NCBI Taxonomy" id="1850347"/>
    <lineage>
        <taxon>Bacteria</taxon>
        <taxon>Pseudomonadati</taxon>
        <taxon>Pseudomonadota</taxon>
        <taxon>Alphaproteobacteria</taxon>
        <taxon>Sphingomonadales</taxon>
        <taxon>Sphingomonadaceae</taxon>
        <taxon>Novosphingobium</taxon>
    </lineage>
</organism>
<dbReference type="PANTHER" id="PTHR22642">
    <property type="entry name" value="IMIDAZOLONEPROPIONASE"/>
    <property type="match status" value="1"/>
</dbReference>
<comment type="caution">
    <text evidence="2">The sequence shown here is derived from an EMBL/GenBank/DDBJ whole genome shotgun (WGS) entry which is preliminary data.</text>
</comment>
<dbReference type="RefSeq" id="WP_103095657.1">
    <property type="nucleotide sequence ID" value="NZ_LYMM01000029.1"/>
</dbReference>
<evidence type="ECO:0000259" key="1">
    <source>
        <dbReference type="Pfam" id="PF07969"/>
    </source>
</evidence>
<dbReference type="PANTHER" id="PTHR22642:SF2">
    <property type="entry name" value="PROTEIN LONG AFTER FAR-RED 3"/>
    <property type="match status" value="1"/>
</dbReference>
<dbReference type="Gene3D" id="3.10.310.70">
    <property type="match status" value="1"/>
</dbReference>
<evidence type="ECO:0000313" key="3">
    <source>
        <dbReference type="Proteomes" id="UP000236327"/>
    </source>
</evidence>
<dbReference type="SUPFAM" id="SSF51556">
    <property type="entry name" value="Metallo-dependent hydrolases"/>
    <property type="match status" value="1"/>
</dbReference>
<dbReference type="InterPro" id="IPR011059">
    <property type="entry name" value="Metal-dep_hydrolase_composite"/>
</dbReference>
<dbReference type="GO" id="GO:0016810">
    <property type="term" value="F:hydrolase activity, acting on carbon-nitrogen (but not peptide) bonds"/>
    <property type="evidence" value="ECO:0007669"/>
    <property type="project" value="InterPro"/>
</dbReference>
<proteinExistence type="predicted"/>
<keyword evidence="2" id="KW-0378">Hydrolase</keyword>
<dbReference type="Proteomes" id="UP000236327">
    <property type="component" value="Unassembled WGS sequence"/>
</dbReference>
<dbReference type="Gene3D" id="3.20.20.140">
    <property type="entry name" value="Metal-dependent hydrolases"/>
    <property type="match status" value="1"/>
</dbReference>
<dbReference type="OrthoDB" id="9811399at2"/>
<reference evidence="2 3" key="1">
    <citation type="submission" date="2016-05" db="EMBL/GenBank/DDBJ databases">
        <title>Complete genome sequence of Novosphingobium guangzhouense SA925(T).</title>
        <authorList>
            <person name="Sha S."/>
        </authorList>
    </citation>
    <scope>NUCLEOTIDE SEQUENCE [LARGE SCALE GENOMIC DNA]</scope>
    <source>
        <strain evidence="2 3">SA925</strain>
    </source>
</reference>
<dbReference type="AlphaFoldDB" id="A0A2K2G1T3"/>
<dbReference type="Gene3D" id="2.30.40.10">
    <property type="entry name" value="Urease, subunit C, domain 1"/>
    <property type="match status" value="1"/>
</dbReference>
<dbReference type="EMBL" id="LYMM01000029">
    <property type="protein sequence ID" value="PNU04993.1"/>
    <property type="molecule type" value="Genomic_DNA"/>
</dbReference>
<accession>A0A2K2G1T3</accession>
<sequence>MLIRNAEIWSGGPNRTCGDVRVTAGRIAEIGALPPLPGEEVIHAGGGLLLPGLHDHHIHLAALAAQQSSVSCGSPQVTDAQQLALALKVPGTGWLRAVDFHESILGGALPDVAALDRLVPDRPLRMQHRTGRMWLLNSRALETLLANADAPPGLERDGDRYTGRLFDEDQWLRKALGSTLPDFAGTSERLARFGVTGLTDMSPRNDPSVAQHFAQQIANGHLLQSVTLAGTLALAKGLPAPCTLGPVKLHLHENALPDFDETLALIRAARAQRRAIAVHCVTEVELVFTLALLETAGCVPGDRIEHVSIAAPDLVERMARLGLAACAQPHFIAEHGTRYLAEVEPHHHADLYRLRTLMNAGIAISAGTDAPYGNPDPWRSMAAAVSRRTTNGVVISAQEAVSPEKALGFYLADPADFSRQRSIEPGSIADLCLLDRPWSQARTRLRSDDVSLVLAAGKLIYQRVDKAPFKRLAGADAPA</sequence>
<evidence type="ECO:0000313" key="2">
    <source>
        <dbReference type="EMBL" id="PNU04993.1"/>
    </source>
</evidence>
<protein>
    <submittedName>
        <fullName evidence="2">Hydrolase</fullName>
    </submittedName>
</protein>
<dbReference type="InterPro" id="IPR032466">
    <property type="entry name" value="Metal_Hydrolase"/>
</dbReference>
<name>A0A2K2G1T3_9SPHN</name>
<gene>
    <name evidence="2" type="ORF">A8V01_03920</name>
</gene>
<dbReference type="Pfam" id="PF07969">
    <property type="entry name" value="Amidohydro_3"/>
    <property type="match status" value="1"/>
</dbReference>
<feature type="domain" description="Amidohydrolase 3" evidence="1">
    <location>
        <begin position="40"/>
        <end position="461"/>
    </location>
</feature>
<dbReference type="SUPFAM" id="SSF51338">
    <property type="entry name" value="Composite domain of metallo-dependent hydrolases"/>
    <property type="match status" value="1"/>
</dbReference>
<keyword evidence="3" id="KW-1185">Reference proteome</keyword>
<dbReference type="InterPro" id="IPR013108">
    <property type="entry name" value="Amidohydro_3"/>
</dbReference>